<dbReference type="InterPro" id="IPR028055">
    <property type="entry name" value="YidC/Oxa/ALB_C"/>
</dbReference>
<keyword evidence="6 11" id="KW-1133">Transmembrane helix</keyword>
<evidence type="ECO:0000313" key="14">
    <source>
        <dbReference type="Proteomes" id="UP000030746"/>
    </source>
</evidence>
<sequence>MVDVPYIPPPPKIPSDSLEIPESIVSETVNAVNALGEPTLQSLGLGSWSPVGMVQQLTEFLHISLDIPWWGAICLLTVCLRVLMFPIFIKSQINAVNLHNIMPEMTRHQARFTEAKRSQDMMTMAMAHKDLVDFMKESKFSPFMMMYPMLQAPVFISVYWGLRGMANAPVESMKEGGMLWFTDLTLSDPTALLPVICSGLLLATMEVGADGVRTESMTTSVRWLMRGLPIVFIPIMINFPSAVLCYWVTSNVISLALVSILKIPGVKPFFKIPERIRHPKQLKSTTVKVPMFKGIKENWENAKIQERMRKKDAMDSNIFKQAASGPIPKTYINDPTGGKATKTKESPNTWKMPWSKNKSD</sequence>
<dbReference type="NCBIfam" id="TIGR03592">
    <property type="entry name" value="yidC_oxa1_cterm"/>
    <property type="match status" value="1"/>
</dbReference>
<dbReference type="Pfam" id="PF02096">
    <property type="entry name" value="60KD_IMP"/>
    <property type="match status" value="1"/>
</dbReference>
<dbReference type="PANTHER" id="PTHR12428">
    <property type="entry name" value="OXA1"/>
    <property type="match status" value="1"/>
</dbReference>
<evidence type="ECO:0000256" key="11">
    <source>
        <dbReference type="SAM" id="Phobius"/>
    </source>
</evidence>
<evidence type="ECO:0000256" key="3">
    <source>
        <dbReference type="ARBA" id="ARBA00022692"/>
    </source>
</evidence>
<comment type="subcellular location">
    <subcellularLocation>
        <location evidence="9">Membrane</location>
        <topology evidence="9">Multi-pass membrane protein</topology>
    </subcellularLocation>
    <subcellularLocation>
        <location evidence="1">Mitochondrion inner membrane</location>
        <topology evidence="1">Multi-pass membrane protein</topology>
    </subcellularLocation>
</comment>
<dbReference type="GO" id="GO:0005743">
    <property type="term" value="C:mitochondrial inner membrane"/>
    <property type="evidence" value="ECO:0007669"/>
    <property type="project" value="UniProtKB-SubCell"/>
</dbReference>
<dbReference type="AlphaFoldDB" id="V4A0Z5"/>
<keyword evidence="14" id="KW-1185">Reference proteome</keyword>
<dbReference type="STRING" id="225164.V4A0Z5"/>
<protein>
    <recommendedName>
        <fullName evidence="12">Membrane insertase YidC/Oxa/ALB C-terminal domain-containing protein</fullName>
    </recommendedName>
</protein>
<dbReference type="GO" id="GO:0032979">
    <property type="term" value="P:protein insertion into mitochondrial inner membrane from matrix"/>
    <property type="evidence" value="ECO:0007669"/>
    <property type="project" value="TreeGrafter"/>
</dbReference>
<reference evidence="13 14" key="1">
    <citation type="journal article" date="2013" name="Nature">
        <title>Insights into bilaterian evolution from three spiralian genomes.</title>
        <authorList>
            <person name="Simakov O."/>
            <person name="Marletaz F."/>
            <person name="Cho S.J."/>
            <person name="Edsinger-Gonzales E."/>
            <person name="Havlak P."/>
            <person name="Hellsten U."/>
            <person name="Kuo D.H."/>
            <person name="Larsson T."/>
            <person name="Lv J."/>
            <person name="Arendt D."/>
            <person name="Savage R."/>
            <person name="Osoegawa K."/>
            <person name="de Jong P."/>
            <person name="Grimwood J."/>
            <person name="Chapman J.A."/>
            <person name="Shapiro H."/>
            <person name="Aerts A."/>
            <person name="Otillar R.P."/>
            <person name="Terry A.Y."/>
            <person name="Boore J.L."/>
            <person name="Grigoriev I.V."/>
            <person name="Lindberg D.R."/>
            <person name="Seaver E.C."/>
            <person name="Weisblat D.A."/>
            <person name="Putnam N.H."/>
            <person name="Rokhsar D.S."/>
        </authorList>
    </citation>
    <scope>NUCLEOTIDE SEQUENCE [LARGE SCALE GENOMIC DNA]</scope>
</reference>
<evidence type="ECO:0000256" key="9">
    <source>
        <dbReference type="RuleBase" id="RU003945"/>
    </source>
</evidence>
<keyword evidence="4" id="KW-0999">Mitochondrion inner membrane</keyword>
<dbReference type="HOGENOM" id="CLU_029282_3_0_1"/>
<dbReference type="KEGG" id="lgi:LOTGIDRAFT_123644"/>
<feature type="transmembrane region" description="Helical" evidence="11">
    <location>
        <begin position="144"/>
        <end position="162"/>
    </location>
</feature>
<evidence type="ECO:0000256" key="10">
    <source>
        <dbReference type="SAM" id="MobiDB-lite"/>
    </source>
</evidence>
<accession>V4A0Z5</accession>
<dbReference type="InterPro" id="IPR001708">
    <property type="entry name" value="YidC/ALB3/OXA1/COX18"/>
</dbReference>
<evidence type="ECO:0000256" key="6">
    <source>
        <dbReference type="ARBA" id="ARBA00022989"/>
    </source>
</evidence>
<evidence type="ECO:0000256" key="7">
    <source>
        <dbReference type="ARBA" id="ARBA00023128"/>
    </source>
</evidence>
<feature type="region of interest" description="Disordered" evidence="10">
    <location>
        <begin position="325"/>
        <end position="360"/>
    </location>
</feature>
<feature type="transmembrane region" description="Helical" evidence="11">
    <location>
        <begin position="230"/>
        <end position="249"/>
    </location>
</feature>
<evidence type="ECO:0000256" key="4">
    <source>
        <dbReference type="ARBA" id="ARBA00022792"/>
    </source>
</evidence>
<keyword evidence="3 9" id="KW-0812">Transmembrane</keyword>
<dbReference type="EMBL" id="KB202444">
    <property type="protein sequence ID" value="ESO90327.1"/>
    <property type="molecule type" value="Genomic_DNA"/>
</dbReference>
<dbReference type="OrthoDB" id="2148490at2759"/>
<dbReference type="RefSeq" id="XP_009058999.1">
    <property type="nucleotide sequence ID" value="XM_009060751.1"/>
</dbReference>
<evidence type="ECO:0000259" key="12">
    <source>
        <dbReference type="Pfam" id="PF02096"/>
    </source>
</evidence>
<keyword evidence="5" id="KW-0809">Transit peptide</keyword>
<gene>
    <name evidence="13" type="ORF">LOTGIDRAFT_123644</name>
</gene>
<dbReference type="PANTHER" id="PTHR12428:SF66">
    <property type="entry name" value="MITOCHONDRIAL INNER MEMBRANE PROTEIN OXA1L"/>
    <property type="match status" value="1"/>
</dbReference>
<dbReference type="Proteomes" id="UP000030746">
    <property type="component" value="Unassembled WGS sequence"/>
</dbReference>
<feature type="transmembrane region" description="Helical" evidence="11">
    <location>
        <begin position="67"/>
        <end position="89"/>
    </location>
</feature>
<keyword evidence="7" id="KW-0496">Mitochondrion</keyword>
<name>V4A0Z5_LOTGI</name>
<dbReference type="OMA" id="FPMAIFM"/>
<organism evidence="13 14">
    <name type="scientific">Lottia gigantea</name>
    <name type="common">Giant owl limpet</name>
    <dbReference type="NCBI Taxonomy" id="225164"/>
    <lineage>
        <taxon>Eukaryota</taxon>
        <taxon>Metazoa</taxon>
        <taxon>Spiralia</taxon>
        <taxon>Lophotrochozoa</taxon>
        <taxon>Mollusca</taxon>
        <taxon>Gastropoda</taxon>
        <taxon>Patellogastropoda</taxon>
        <taxon>Lottioidea</taxon>
        <taxon>Lottiidae</taxon>
        <taxon>Lottia</taxon>
    </lineage>
</organism>
<evidence type="ECO:0000313" key="13">
    <source>
        <dbReference type="EMBL" id="ESO90327.1"/>
    </source>
</evidence>
<proteinExistence type="inferred from homology"/>
<feature type="transmembrane region" description="Helical" evidence="11">
    <location>
        <begin position="191"/>
        <end position="209"/>
    </location>
</feature>
<evidence type="ECO:0000256" key="2">
    <source>
        <dbReference type="ARBA" id="ARBA00009877"/>
    </source>
</evidence>
<evidence type="ECO:0000256" key="1">
    <source>
        <dbReference type="ARBA" id="ARBA00004448"/>
    </source>
</evidence>
<keyword evidence="8 11" id="KW-0472">Membrane</keyword>
<feature type="domain" description="Membrane insertase YidC/Oxa/ALB C-terminal" evidence="12">
    <location>
        <begin position="69"/>
        <end position="257"/>
    </location>
</feature>
<dbReference type="GO" id="GO:0032977">
    <property type="term" value="F:membrane insertase activity"/>
    <property type="evidence" value="ECO:0007669"/>
    <property type="project" value="InterPro"/>
</dbReference>
<evidence type="ECO:0000256" key="5">
    <source>
        <dbReference type="ARBA" id="ARBA00022946"/>
    </source>
</evidence>
<dbReference type="GeneID" id="20232275"/>
<comment type="similarity">
    <text evidence="2 9">Belongs to the OXA1/ALB3/YidC family.</text>
</comment>
<evidence type="ECO:0000256" key="8">
    <source>
        <dbReference type="ARBA" id="ARBA00023136"/>
    </source>
</evidence>
<dbReference type="CTD" id="20232275"/>
<dbReference type="CDD" id="cd20069">
    <property type="entry name" value="5TM_Oxa1-like"/>
    <property type="match status" value="1"/>
</dbReference>